<dbReference type="InterPro" id="IPR013783">
    <property type="entry name" value="Ig-like_fold"/>
</dbReference>
<dbReference type="AlphaFoldDB" id="G3U456"/>
<dbReference type="Pfam" id="PF07686">
    <property type="entry name" value="V-set"/>
    <property type="match status" value="1"/>
</dbReference>
<evidence type="ECO:0000259" key="1">
    <source>
        <dbReference type="PROSITE" id="PS50835"/>
    </source>
</evidence>
<dbReference type="PANTHER" id="PTHR23267">
    <property type="entry name" value="IMMUNOGLOBULIN LIGHT CHAIN"/>
    <property type="match status" value="1"/>
</dbReference>
<evidence type="ECO:0000313" key="3">
    <source>
        <dbReference type="Proteomes" id="UP000007646"/>
    </source>
</evidence>
<dbReference type="eggNOG" id="ENOG502TFG3">
    <property type="taxonomic scope" value="Eukaryota"/>
</dbReference>
<dbReference type="InterPro" id="IPR007110">
    <property type="entry name" value="Ig-like_dom"/>
</dbReference>
<dbReference type="InterPro" id="IPR013106">
    <property type="entry name" value="Ig_V-set"/>
</dbReference>
<dbReference type="FunFam" id="2.60.40.10:FF:001230">
    <property type="entry name" value="Immunoglobulin kappa variable 8-16"/>
    <property type="match status" value="1"/>
</dbReference>
<organism evidence="2 3">
    <name type="scientific">Loxodonta africana</name>
    <name type="common">African elephant</name>
    <dbReference type="NCBI Taxonomy" id="9785"/>
    <lineage>
        <taxon>Eukaryota</taxon>
        <taxon>Metazoa</taxon>
        <taxon>Chordata</taxon>
        <taxon>Craniata</taxon>
        <taxon>Vertebrata</taxon>
        <taxon>Euteleostomi</taxon>
        <taxon>Mammalia</taxon>
        <taxon>Eutheria</taxon>
        <taxon>Afrotheria</taxon>
        <taxon>Proboscidea</taxon>
        <taxon>Elephantidae</taxon>
        <taxon>Loxodonta</taxon>
    </lineage>
</organism>
<sequence>DTVLTQTLALLSVSLRESASIICRANQSFSDYLSWYQKKPGQPPQLLIYNVDDQYSGIPDRFTGIQSGTEFILTIDNVEADDAADYYCLQVYNFPHT</sequence>
<dbReference type="SUPFAM" id="SSF48726">
    <property type="entry name" value="Immunoglobulin"/>
    <property type="match status" value="1"/>
</dbReference>
<feature type="domain" description="Ig-like" evidence="1">
    <location>
        <begin position="17"/>
        <end position="88"/>
    </location>
</feature>
<dbReference type="SMART" id="SM00406">
    <property type="entry name" value="IGv"/>
    <property type="match status" value="1"/>
</dbReference>
<dbReference type="InterPro" id="IPR050150">
    <property type="entry name" value="IgV_Light_Chain"/>
</dbReference>
<reference evidence="2" key="3">
    <citation type="submission" date="2025-09" db="UniProtKB">
        <authorList>
            <consortium name="Ensembl"/>
        </authorList>
    </citation>
    <scope>IDENTIFICATION</scope>
    <source>
        <strain evidence="2">Isolate ISIS603380</strain>
    </source>
</reference>
<dbReference type="PROSITE" id="PS50835">
    <property type="entry name" value="IG_LIKE"/>
    <property type="match status" value="1"/>
</dbReference>
<dbReference type="Proteomes" id="UP000007646">
    <property type="component" value="Unassembled WGS sequence"/>
</dbReference>
<dbReference type="InterPro" id="IPR036179">
    <property type="entry name" value="Ig-like_dom_sf"/>
</dbReference>
<accession>G3U456</accession>
<dbReference type="GeneTree" id="ENSGT00940000153770"/>
<evidence type="ECO:0000313" key="2">
    <source>
        <dbReference type="Ensembl" id="ENSLAFP00000022614.1"/>
    </source>
</evidence>
<keyword evidence="3" id="KW-1185">Reference proteome</keyword>
<reference evidence="2" key="2">
    <citation type="submission" date="2025-08" db="UniProtKB">
        <authorList>
            <consortium name="Ensembl"/>
        </authorList>
    </citation>
    <scope>IDENTIFICATION</scope>
    <source>
        <strain evidence="2">Isolate ISIS603380</strain>
    </source>
</reference>
<dbReference type="Gene3D" id="2.60.40.10">
    <property type="entry name" value="Immunoglobulins"/>
    <property type="match status" value="1"/>
</dbReference>
<name>G3U456_LOXAF</name>
<reference evidence="2 3" key="1">
    <citation type="submission" date="2009-06" db="EMBL/GenBank/DDBJ databases">
        <title>The Genome Sequence of Loxodonta africana (African elephant).</title>
        <authorList>
            <person name="Di Palma F."/>
            <person name="Heiman D."/>
            <person name="Young S."/>
            <person name="Johnson J."/>
            <person name="Lander E.S."/>
            <person name="Lindblad-Toh K."/>
        </authorList>
    </citation>
    <scope>NUCLEOTIDE SEQUENCE [LARGE SCALE GENOMIC DNA]</scope>
    <source>
        <strain evidence="2 3">Isolate ISIS603380</strain>
    </source>
</reference>
<dbReference type="InParanoid" id="G3U456"/>
<protein>
    <recommendedName>
        <fullName evidence="1">Ig-like domain-containing protein</fullName>
    </recommendedName>
</protein>
<dbReference type="HOGENOM" id="CLU_077975_4_1_1"/>
<proteinExistence type="predicted"/>
<dbReference type="OMA" id="ICRANQS"/>
<dbReference type="Ensembl" id="ENSLAFT00000034961.1">
    <property type="protein sequence ID" value="ENSLAFP00000022614.1"/>
    <property type="gene ID" value="ENSLAFG00000026516.1"/>
</dbReference>